<feature type="signal peptide" evidence="13">
    <location>
        <begin position="1"/>
        <end position="29"/>
    </location>
</feature>
<keyword evidence="9 11" id="KW-0472">Membrane</keyword>
<keyword evidence="17" id="KW-1185">Reference proteome</keyword>
<comment type="caution">
    <text evidence="16">The sequence shown here is derived from an EMBL/GenBank/DDBJ whole genome shotgun (WGS) entry which is preliminary data.</text>
</comment>
<dbReference type="InterPro" id="IPR012910">
    <property type="entry name" value="Plug_dom"/>
</dbReference>
<evidence type="ECO:0000256" key="1">
    <source>
        <dbReference type="ARBA" id="ARBA00004571"/>
    </source>
</evidence>
<keyword evidence="4" id="KW-0410">Iron transport</keyword>
<evidence type="ECO:0000256" key="4">
    <source>
        <dbReference type="ARBA" id="ARBA00022496"/>
    </source>
</evidence>
<feature type="chain" id="PRO_5046949598" evidence="13">
    <location>
        <begin position="30"/>
        <end position="825"/>
    </location>
</feature>
<keyword evidence="6" id="KW-0408">Iron</keyword>
<dbReference type="PANTHER" id="PTHR32552">
    <property type="entry name" value="FERRICHROME IRON RECEPTOR-RELATED"/>
    <property type="match status" value="1"/>
</dbReference>
<dbReference type="RefSeq" id="WP_379539788.1">
    <property type="nucleotide sequence ID" value="NZ_JBHSDR010000008.1"/>
</dbReference>
<dbReference type="Gene3D" id="2.40.170.20">
    <property type="entry name" value="TonB-dependent receptor, beta-barrel domain"/>
    <property type="match status" value="1"/>
</dbReference>
<evidence type="ECO:0000256" key="2">
    <source>
        <dbReference type="ARBA" id="ARBA00022448"/>
    </source>
</evidence>
<dbReference type="InterPro" id="IPR039426">
    <property type="entry name" value="TonB-dep_rcpt-like"/>
</dbReference>
<evidence type="ECO:0000256" key="5">
    <source>
        <dbReference type="ARBA" id="ARBA00022692"/>
    </source>
</evidence>
<feature type="domain" description="TonB-dependent receptor-like beta-barrel" evidence="14">
    <location>
        <begin position="337"/>
        <end position="778"/>
    </location>
</feature>
<evidence type="ECO:0000256" key="6">
    <source>
        <dbReference type="ARBA" id="ARBA00023004"/>
    </source>
</evidence>
<keyword evidence="5 11" id="KW-0812">Transmembrane</keyword>
<reference evidence="17" key="1">
    <citation type="journal article" date="2019" name="Int. J. Syst. Evol. Microbiol.">
        <title>The Global Catalogue of Microorganisms (GCM) 10K type strain sequencing project: providing services to taxonomists for standard genome sequencing and annotation.</title>
        <authorList>
            <consortium name="The Broad Institute Genomics Platform"/>
            <consortium name="The Broad Institute Genome Sequencing Center for Infectious Disease"/>
            <person name="Wu L."/>
            <person name="Ma J."/>
        </authorList>
    </citation>
    <scope>NUCLEOTIDE SEQUENCE [LARGE SCALE GENOMIC DNA]</scope>
    <source>
        <strain evidence="17">CGMCC 1.12989</strain>
    </source>
</reference>
<dbReference type="Pfam" id="PF07715">
    <property type="entry name" value="Plug"/>
    <property type="match status" value="1"/>
</dbReference>
<proteinExistence type="inferred from homology"/>
<dbReference type="SUPFAM" id="SSF56935">
    <property type="entry name" value="Porins"/>
    <property type="match status" value="1"/>
</dbReference>
<dbReference type="InterPro" id="IPR000531">
    <property type="entry name" value="Beta-barrel_TonB"/>
</dbReference>
<name>A0ABV8RV64_9SPHN</name>
<feature type="domain" description="TonB-dependent receptor plug" evidence="15">
    <location>
        <begin position="64"/>
        <end position="172"/>
    </location>
</feature>
<dbReference type="EMBL" id="JBHSDR010000008">
    <property type="protein sequence ID" value="MFC4296261.1"/>
    <property type="molecule type" value="Genomic_DNA"/>
</dbReference>
<evidence type="ECO:0000256" key="9">
    <source>
        <dbReference type="ARBA" id="ARBA00023136"/>
    </source>
</evidence>
<accession>A0ABV8RV64</accession>
<evidence type="ECO:0000256" key="7">
    <source>
        <dbReference type="ARBA" id="ARBA00023065"/>
    </source>
</evidence>
<dbReference type="PANTHER" id="PTHR32552:SF81">
    <property type="entry name" value="TONB-DEPENDENT OUTER MEMBRANE RECEPTOR"/>
    <property type="match status" value="1"/>
</dbReference>
<evidence type="ECO:0000313" key="17">
    <source>
        <dbReference type="Proteomes" id="UP001595828"/>
    </source>
</evidence>
<keyword evidence="3 11" id="KW-1134">Transmembrane beta strand</keyword>
<evidence type="ECO:0000256" key="10">
    <source>
        <dbReference type="ARBA" id="ARBA00023237"/>
    </source>
</evidence>
<keyword evidence="10 11" id="KW-0998">Cell outer membrane</keyword>
<dbReference type="PROSITE" id="PS52016">
    <property type="entry name" value="TONB_DEPENDENT_REC_3"/>
    <property type="match status" value="1"/>
</dbReference>
<evidence type="ECO:0000313" key="16">
    <source>
        <dbReference type="EMBL" id="MFC4296261.1"/>
    </source>
</evidence>
<keyword evidence="13" id="KW-0732">Signal</keyword>
<protein>
    <submittedName>
        <fullName evidence="16">TonB-dependent receptor</fullName>
    </submittedName>
</protein>
<dbReference type="Proteomes" id="UP001595828">
    <property type="component" value="Unassembled WGS sequence"/>
</dbReference>
<dbReference type="InterPro" id="IPR036942">
    <property type="entry name" value="Beta-barrel_TonB_sf"/>
</dbReference>
<sequence>MRYFVASTRGACLAGTAVAAIAFASPALAQDQSADTTVTTPAAEAETGGLTDIVVTARRRNESVQDVPVAVQAISAEQVQQRDLTSLEKIAAATPQFTVARASNGAGAQLTLRGIGSSATSIGIEQSVAIVVDSVYYGQGRIINEGFFDLGRVEILKGPQALFFGKNATAGVISLTTNDPGKSREYIGRIGYEFGAKQLYGEAIASGPLSDTVGLRIAVRGSKMWDGYYKNSADPTNYPTLDVATGARYPHTGLPAARNQPQERELIGRATLKFEPDDRLTVTIKGSGSYNETAGNGWNYSAVTCPSQNGVTLFNPNIACNGGFDIHQNNLPVDIAKVYPYARDNGELYNLYKSYQGTGTINYALDNVTLTSITNYNWNNNKFTCDCDFLAGAVWATENSTYHSFSEELRALTSFDSPVNVMLGGLYQKTKRDFFQAVMFAGLENSAATPENRYVAYSKVSATDGETLSAFGQVIWKLIPTVEVTAGARYTHETKDSFFTQPYVNPGLTGIFKPQSAAVNGTLYGNQTFNDWSPDATISWKPTPGVMIYGGYKTAYKSGGFSNSAINSALAPNPARDLAFQPEKGRGFEAGIKTTSFDHQLRANLALYSFKYTNLQIDYFNSQIFAYVTYNAGSARSKGAELEVEFAPRAVEGLSLHGSLNYNRSRYINFLAPCYSGETPAEGCSLNNGAGVPLQDLSGVETAVAPKWTATAGVSYDTETGNGLKVGGNVDMRYSGSYLGSGFGDPRTRQESYAVLDAGLRFGAADDRWQVAVLGKNLTNKFYFTGGGTAPLTGSGTGTAAGKPGDIIGYGTLPRTVRLQLTVKY</sequence>
<keyword evidence="2 11" id="KW-0813">Transport</keyword>
<comment type="similarity">
    <text evidence="11 12">Belongs to the TonB-dependent receptor family.</text>
</comment>
<comment type="subcellular location">
    <subcellularLocation>
        <location evidence="1 11">Cell outer membrane</location>
        <topology evidence="1 11">Multi-pass membrane protein</topology>
    </subcellularLocation>
</comment>
<organism evidence="16 17">
    <name type="scientific">Novosphingobium tardum</name>
    <dbReference type="NCBI Taxonomy" id="1538021"/>
    <lineage>
        <taxon>Bacteria</taxon>
        <taxon>Pseudomonadati</taxon>
        <taxon>Pseudomonadota</taxon>
        <taxon>Alphaproteobacteria</taxon>
        <taxon>Sphingomonadales</taxon>
        <taxon>Sphingomonadaceae</taxon>
        <taxon>Novosphingobium</taxon>
    </lineage>
</organism>
<evidence type="ECO:0000259" key="14">
    <source>
        <dbReference type="Pfam" id="PF00593"/>
    </source>
</evidence>
<keyword evidence="8 12" id="KW-0798">TonB box</keyword>
<evidence type="ECO:0000256" key="3">
    <source>
        <dbReference type="ARBA" id="ARBA00022452"/>
    </source>
</evidence>
<gene>
    <name evidence="16" type="ORF">ACFO0A_14485</name>
</gene>
<evidence type="ECO:0000259" key="15">
    <source>
        <dbReference type="Pfam" id="PF07715"/>
    </source>
</evidence>
<evidence type="ECO:0000256" key="13">
    <source>
        <dbReference type="SAM" id="SignalP"/>
    </source>
</evidence>
<dbReference type="Pfam" id="PF00593">
    <property type="entry name" value="TonB_dep_Rec_b-barrel"/>
    <property type="match status" value="1"/>
</dbReference>
<evidence type="ECO:0000256" key="11">
    <source>
        <dbReference type="PROSITE-ProRule" id="PRU01360"/>
    </source>
</evidence>
<keyword evidence="16" id="KW-0675">Receptor</keyword>
<evidence type="ECO:0000256" key="12">
    <source>
        <dbReference type="RuleBase" id="RU003357"/>
    </source>
</evidence>
<keyword evidence="7" id="KW-0406">Ion transport</keyword>
<evidence type="ECO:0000256" key="8">
    <source>
        <dbReference type="ARBA" id="ARBA00023077"/>
    </source>
</evidence>